<name>A0A4R6JAA2_9ACTN</name>
<proteinExistence type="predicted"/>
<dbReference type="AlphaFoldDB" id="A0A4R6JAA2"/>
<evidence type="ECO:0000256" key="1">
    <source>
        <dbReference type="SAM" id="SignalP"/>
    </source>
</evidence>
<reference evidence="2 3" key="1">
    <citation type="submission" date="2019-03" db="EMBL/GenBank/DDBJ databases">
        <title>Sequencing the genomes of 1000 actinobacteria strains.</title>
        <authorList>
            <person name="Klenk H.-P."/>
        </authorList>
    </citation>
    <scope>NUCLEOTIDE SEQUENCE [LARGE SCALE GENOMIC DNA]</scope>
    <source>
        <strain evidence="2 3">DSM 43805</strain>
    </source>
</reference>
<sequence>MHRRGLLKLAAGLPLAAAGLSAAPAAAATAPLPPPRGRVAGLLVREDHLVRPANRSRLRGLVLRLPWSVAQPTPGAAISEAAEELLDGAEAAADFPFLKLRLLAGIDSPEWAKEIGDGPLPWVDPDDVTAAHTVPHWWDAGFLAAYEDLLTKLAPVLAGRPRWAEVTVSATCTVFAEPCIKQFGVAANRSTAICAGYTDGADQDALEEAMAAHHRRLTPLGITSSVAYNPWQTLDAGGALKTDPNTTIALMNHQRTTMETYGVWANNSLSVREENGELVQTRPEYESMYQHMITAAGQGHPVQFQTATLAKIEDAGGTVYDTASWAARNGAVSVELPRGWEQAPDKVINQDRADELNARFADNAADTL</sequence>
<organism evidence="2 3">
    <name type="scientific">Paractinoplanes brasiliensis</name>
    <dbReference type="NCBI Taxonomy" id="52695"/>
    <lineage>
        <taxon>Bacteria</taxon>
        <taxon>Bacillati</taxon>
        <taxon>Actinomycetota</taxon>
        <taxon>Actinomycetes</taxon>
        <taxon>Micromonosporales</taxon>
        <taxon>Micromonosporaceae</taxon>
        <taxon>Paractinoplanes</taxon>
    </lineage>
</organism>
<protein>
    <recommendedName>
        <fullName evidence="4">Beta-galactosidase-like protein</fullName>
    </recommendedName>
</protein>
<dbReference type="InterPro" id="IPR006311">
    <property type="entry name" value="TAT_signal"/>
</dbReference>
<comment type="caution">
    <text evidence="2">The sequence shown here is derived from an EMBL/GenBank/DDBJ whole genome shotgun (WGS) entry which is preliminary data.</text>
</comment>
<dbReference type="PROSITE" id="PS51318">
    <property type="entry name" value="TAT"/>
    <property type="match status" value="1"/>
</dbReference>
<dbReference type="RefSeq" id="WP_133878396.1">
    <property type="nucleotide sequence ID" value="NZ_BOMD01000035.1"/>
</dbReference>
<dbReference type="OrthoDB" id="5645280at2"/>
<evidence type="ECO:0000313" key="2">
    <source>
        <dbReference type="EMBL" id="TDO32422.1"/>
    </source>
</evidence>
<gene>
    <name evidence="2" type="ORF">C8E87_7880</name>
</gene>
<feature type="chain" id="PRO_5020329754" description="Beta-galactosidase-like protein" evidence="1">
    <location>
        <begin position="28"/>
        <end position="368"/>
    </location>
</feature>
<evidence type="ECO:0008006" key="4">
    <source>
        <dbReference type="Google" id="ProtNLM"/>
    </source>
</evidence>
<dbReference type="EMBL" id="SNWR01000002">
    <property type="protein sequence ID" value="TDO32422.1"/>
    <property type="molecule type" value="Genomic_DNA"/>
</dbReference>
<accession>A0A4R6JAA2</accession>
<dbReference type="Proteomes" id="UP000294901">
    <property type="component" value="Unassembled WGS sequence"/>
</dbReference>
<keyword evidence="3" id="KW-1185">Reference proteome</keyword>
<feature type="signal peptide" evidence="1">
    <location>
        <begin position="1"/>
        <end position="27"/>
    </location>
</feature>
<evidence type="ECO:0000313" key="3">
    <source>
        <dbReference type="Proteomes" id="UP000294901"/>
    </source>
</evidence>
<keyword evidence="1" id="KW-0732">Signal</keyword>